<accession>A0A8S5PC07</accession>
<evidence type="ECO:0000313" key="1">
    <source>
        <dbReference type="EMBL" id="DAE03756.1"/>
    </source>
</evidence>
<organism evidence="1">
    <name type="scientific">Myoviridae sp. ctZNX6</name>
    <dbReference type="NCBI Taxonomy" id="2825127"/>
    <lineage>
        <taxon>Viruses</taxon>
        <taxon>Duplodnaviria</taxon>
        <taxon>Heunggongvirae</taxon>
        <taxon>Uroviricota</taxon>
        <taxon>Caudoviricetes</taxon>
    </lineage>
</organism>
<reference evidence="1" key="1">
    <citation type="journal article" date="2021" name="Proc. Natl. Acad. Sci. U.S.A.">
        <title>A Catalog of Tens of Thousands of Viruses from Human Metagenomes Reveals Hidden Associations with Chronic Diseases.</title>
        <authorList>
            <person name="Tisza M.J."/>
            <person name="Buck C.B."/>
        </authorList>
    </citation>
    <scope>NUCLEOTIDE SEQUENCE</scope>
    <source>
        <strain evidence="1">CtZNX6</strain>
    </source>
</reference>
<name>A0A8S5PC07_9CAUD</name>
<proteinExistence type="predicted"/>
<sequence length="35" mass="4181">MRRNTIVWPVGAMSAWHTTQRSRRAWIQSPGWWAV</sequence>
<dbReference type="EMBL" id="BK015373">
    <property type="protein sequence ID" value="DAE03756.1"/>
    <property type="molecule type" value="Genomic_DNA"/>
</dbReference>
<protein>
    <submittedName>
        <fullName evidence="1">Uncharacterized protein</fullName>
    </submittedName>
</protein>